<evidence type="ECO:0000256" key="2">
    <source>
        <dbReference type="ARBA" id="ARBA00022603"/>
    </source>
</evidence>
<protein>
    <submittedName>
        <fullName evidence="8">Methylated-DNA--protein-cysteine methyltransferase</fullName>
    </submittedName>
</protein>
<accession>D7NF25</accession>
<dbReference type="InterPro" id="IPR036388">
    <property type="entry name" value="WH-like_DNA-bd_sf"/>
</dbReference>
<dbReference type="PANTHER" id="PTHR42942">
    <property type="entry name" value="6-O-METHYLGUANINE DNA METHYLTRANSFERASE"/>
    <property type="match status" value="1"/>
</dbReference>
<sequence>MPHFNSELFRHEVINIVGQIPRGRVLTYGQIARLAGYPLHARHVGNALHGLSDEAIPCHRVVNSAGRLAPNWPEQRQLLESEGVLFKPNGNVNLKQAQWEITAFSEP</sequence>
<dbReference type="GO" id="GO:0032259">
    <property type="term" value="P:methylation"/>
    <property type="evidence" value="ECO:0007669"/>
    <property type="project" value="UniProtKB-KW"/>
</dbReference>
<evidence type="ECO:0000259" key="7">
    <source>
        <dbReference type="Pfam" id="PF01035"/>
    </source>
</evidence>
<dbReference type="eggNOG" id="COG3695">
    <property type="taxonomic scope" value="Bacteria"/>
</dbReference>
<dbReference type="RefSeq" id="WP_004378424.1">
    <property type="nucleotide sequence ID" value="NZ_GL349571.1"/>
</dbReference>
<evidence type="ECO:0000256" key="5">
    <source>
        <dbReference type="ARBA" id="ARBA00023204"/>
    </source>
</evidence>
<organism evidence="8 9">
    <name type="scientific">Segatella oris C735</name>
    <dbReference type="NCBI Taxonomy" id="563008"/>
    <lineage>
        <taxon>Bacteria</taxon>
        <taxon>Pseudomonadati</taxon>
        <taxon>Bacteroidota</taxon>
        <taxon>Bacteroidia</taxon>
        <taxon>Bacteroidales</taxon>
        <taxon>Prevotellaceae</taxon>
        <taxon>Segatella</taxon>
    </lineage>
</organism>
<reference evidence="8 9" key="1">
    <citation type="submission" date="2010-02" db="EMBL/GenBank/DDBJ databases">
        <title>The Genome Sequence of Prevotella oris strain C735.</title>
        <authorList>
            <consortium name="The Broad Institute Genome Sequencing Platform"/>
            <person name="Ward D."/>
            <person name="Feldgarden M."/>
            <person name="Earl A."/>
            <person name="Young S.K."/>
            <person name="Zeng Q."/>
            <person name="Koehrsen M."/>
            <person name="Alvarado L."/>
            <person name="Berlin A."/>
            <person name="Bochicchio J."/>
            <person name="Borenstein D."/>
            <person name="Chapman S.B."/>
            <person name="Chen Z."/>
            <person name="Engels R."/>
            <person name="Freedman E."/>
            <person name="Gellesch M."/>
            <person name="Goldberg J."/>
            <person name="Griggs A."/>
            <person name="Gujja S."/>
            <person name="Heilman E."/>
            <person name="Heiman D."/>
            <person name="Hepburn T."/>
            <person name="Howarth C."/>
            <person name="Jen D."/>
            <person name="Larson L."/>
            <person name="Mehta T."/>
            <person name="Park D."/>
            <person name="Pearson M."/>
            <person name="Roberts A."/>
            <person name="Saif S."/>
            <person name="Shea T."/>
            <person name="Shenoy N."/>
            <person name="Sisk P."/>
            <person name="Stolte C."/>
            <person name="Sykes S."/>
            <person name="Thomson T."/>
            <person name="Walk T."/>
            <person name="White J."/>
            <person name="Yandava C."/>
            <person name="Sibley C.D."/>
            <person name="Field T.R."/>
            <person name="Grinwis M."/>
            <person name="Eshaghurshan C.S."/>
            <person name="Surette M.G."/>
            <person name="Haas B."/>
            <person name="Nusbaum C."/>
            <person name="Birren B."/>
        </authorList>
    </citation>
    <scope>NUCLEOTIDE SEQUENCE [LARGE SCALE GENOMIC DNA]</scope>
    <source>
        <strain evidence="8 9">C735</strain>
    </source>
</reference>
<dbReference type="InterPro" id="IPR001497">
    <property type="entry name" value="MethylDNA_cys_MeTrfase_AS"/>
</dbReference>
<keyword evidence="4" id="KW-0227">DNA damage</keyword>
<dbReference type="CDD" id="cd06445">
    <property type="entry name" value="ATase"/>
    <property type="match status" value="1"/>
</dbReference>
<dbReference type="SUPFAM" id="SSF46767">
    <property type="entry name" value="Methylated DNA-protein cysteine methyltransferase, C-terminal domain"/>
    <property type="match status" value="1"/>
</dbReference>
<evidence type="ECO:0000313" key="9">
    <source>
        <dbReference type="Proteomes" id="UP000003805"/>
    </source>
</evidence>
<dbReference type="GO" id="GO:0006281">
    <property type="term" value="P:DNA repair"/>
    <property type="evidence" value="ECO:0007669"/>
    <property type="project" value="UniProtKB-KW"/>
</dbReference>
<evidence type="ECO:0000313" key="8">
    <source>
        <dbReference type="EMBL" id="EFI47872.1"/>
    </source>
</evidence>
<keyword evidence="2 8" id="KW-0489">Methyltransferase</keyword>
<dbReference type="PANTHER" id="PTHR42942:SF1">
    <property type="entry name" value="ALKYLTRANSFERASE-LIKE PROTEIN 1"/>
    <property type="match status" value="1"/>
</dbReference>
<keyword evidence="3 8" id="KW-0808">Transferase</keyword>
<dbReference type="InterPro" id="IPR014048">
    <property type="entry name" value="MethylDNA_cys_MeTrfase_DNA-bd"/>
</dbReference>
<comment type="catalytic activity">
    <reaction evidence="1">
        <text>a 4-O-methyl-thymidine in DNA + L-cysteinyl-[protein] = a thymidine in DNA + S-methyl-L-cysteinyl-[protein]</text>
        <dbReference type="Rhea" id="RHEA:53428"/>
        <dbReference type="Rhea" id="RHEA-COMP:10131"/>
        <dbReference type="Rhea" id="RHEA-COMP:10132"/>
        <dbReference type="Rhea" id="RHEA-COMP:13555"/>
        <dbReference type="Rhea" id="RHEA-COMP:13556"/>
        <dbReference type="ChEBI" id="CHEBI:29950"/>
        <dbReference type="ChEBI" id="CHEBI:82612"/>
        <dbReference type="ChEBI" id="CHEBI:137386"/>
        <dbReference type="ChEBI" id="CHEBI:137387"/>
        <dbReference type="EC" id="2.1.1.63"/>
    </reaction>
</comment>
<evidence type="ECO:0000256" key="4">
    <source>
        <dbReference type="ARBA" id="ARBA00022763"/>
    </source>
</evidence>
<evidence type="ECO:0000256" key="3">
    <source>
        <dbReference type="ARBA" id="ARBA00022679"/>
    </source>
</evidence>
<gene>
    <name evidence="8" type="ORF">HMPREF0665_02157</name>
</gene>
<dbReference type="GO" id="GO:0003908">
    <property type="term" value="F:methylated-DNA-[protein]-cysteine S-methyltransferase activity"/>
    <property type="evidence" value="ECO:0007669"/>
    <property type="project" value="UniProtKB-EC"/>
</dbReference>
<evidence type="ECO:0000256" key="1">
    <source>
        <dbReference type="ARBA" id="ARBA00001286"/>
    </source>
</evidence>
<dbReference type="InterPro" id="IPR036217">
    <property type="entry name" value="MethylDNA_cys_MeTrfase_DNAb"/>
</dbReference>
<dbReference type="Pfam" id="PF01035">
    <property type="entry name" value="DNA_binding_1"/>
    <property type="match status" value="1"/>
</dbReference>
<proteinExistence type="predicted"/>
<comment type="catalytic activity">
    <reaction evidence="6">
        <text>a 6-O-methyl-2'-deoxyguanosine in DNA + L-cysteinyl-[protein] = S-methyl-L-cysteinyl-[protein] + a 2'-deoxyguanosine in DNA</text>
        <dbReference type="Rhea" id="RHEA:24000"/>
        <dbReference type="Rhea" id="RHEA-COMP:10131"/>
        <dbReference type="Rhea" id="RHEA-COMP:10132"/>
        <dbReference type="Rhea" id="RHEA-COMP:11367"/>
        <dbReference type="Rhea" id="RHEA-COMP:11368"/>
        <dbReference type="ChEBI" id="CHEBI:29950"/>
        <dbReference type="ChEBI" id="CHEBI:82612"/>
        <dbReference type="ChEBI" id="CHEBI:85445"/>
        <dbReference type="ChEBI" id="CHEBI:85448"/>
        <dbReference type="EC" id="2.1.1.63"/>
    </reaction>
</comment>
<keyword evidence="9" id="KW-1185">Reference proteome</keyword>
<dbReference type="Gene3D" id="1.10.10.10">
    <property type="entry name" value="Winged helix-like DNA-binding domain superfamily/Winged helix DNA-binding domain"/>
    <property type="match status" value="1"/>
</dbReference>
<dbReference type="HOGENOM" id="CLU_000445_52_5_10"/>
<dbReference type="AlphaFoldDB" id="D7NF25"/>
<name>D7NF25_9BACT</name>
<evidence type="ECO:0000256" key="6">
    <source>
        <dbReference type="ARBA" id="ARBA00049348"/>
    </source>
</evidence>
<dbReference type="InterPro" id="IPR052520">
    <property type="entry name" value="ATL_DNA_repair"/>
</dbReference>
<keyword evidence="5" id="KW-0234">DNA repair</keyword>
<dbReference type="EMBL" id="GL349571">
    <property type="protein sequence ID" value="EFI47872.1"/>
    <property type="molecule type" value="Genomic_DNA"/>
</dbReference>
<feature type="domain" description="Methylated-DNA-[protein]-cysteine S-methyltransferase DNA binding" evidence="7">
    <location>
        <begin position="9"/>
        <end position="84"/>
    </location>
</feature>
<dbReference type="Proteomes" id="UP000003805">
    <property type="component" value="Unassembled WGS sequence"/>
</dbReference>
<dbReference type="PROSITE" id="PS00374">
    <property type="entry name" value="MGMT"/>
    <property type="match status" value="1"/>
</dbReference>